<keyword evidence="4" id="KW-0963">Cytoplasm</keyword>
<comment type="caution">
    <text evidence="7">The sequence shown here is derived from an EMBL/GenBank/DDBJ whole genome shotgun (WGS) entry which is preliminary data.</text>
</comment>
<keyword evidence="6 7" id="KW-0413">Isomerase</keyword>
<evidence type="ECO:0000256" key="5">
    <source>
        <dbReference type="ARBA" id="ARBA00023152"/>
    </source>
</evidence>
<dbReference type="FunFam" id="3.20.20.70:FF:000016">
    <property type="entry name" value="Triosephosphate isomerase"/>
    <property type="match status" value="1"/>
</dbReference>
<dbReference type="Gene3D" id="3.20.20.70">
    <property type="entry name" value="Aldolase class I"/>
    <property type="match status" value="1"/>
</dbReference>
<dbReference type="PROSITE" id="PS51440">
    <property type="entry name" value="TIM_2"/>
    <property type="match status" value="1"/>
</dbReference>
<protein>
    <recommendedName>
        <fullName evidence="2">triose-phosphate isomerase</fullName>
        <ecNumber evidence="2">5.3.1.1</ecNumber>
    </recommendedName>
</protein>
<dbReference type="GO" id="GO:0046166">
    <property type="term" value="P:glyceraldehyde-3-phosphate biosynthetic process"/>
    <property type="evidence" value="ECO:0007669"/>
    <property type="project" value="TreeGrafter"/>
</dbReference>
<dbReference type="InterPro" id="IPR035990">
    <property type="entry name" value="TIM_sf"/>
</dbReference>
<evidence type="ECO:0000256" key="1">
    <source>
        <dbReference type="ARBA" id="ARBA00004680"/>
    </source>
</evidence>
<keyword evidence="5" id="KW-0324">Glycolysis</keyword>
<dbReference type="PANTHER" id="PTHR21139">
    <property type="entry name" value="TRIOSEPHOSPHATE ISOMERASE"/>
    <property type="match status" value="1"/>
</dbReference>
<dbReference type="CDD" id="cd00311">
    <property type="entry name" value="TIM"/>
    <property type="match status" value="1"/>
</dbReference>
<dbReference type="PANTHER" id="PTHR21139:SF42">
    <property type="entry name" value="TRIOSEPHOSPHATE ISOMERASE"/>
    <property type="match status" value="1"/>
</dbReference>
<dbReference type="InterPro" id="IPR022896">
    <property type="entry name" value="TrioseP_Isoase_bac/euk"/>
</dbReference>
<dbReference type="EC" id="5.3.1.1" evidence="2"/>
<dbReference type="EMBL" id="AJWZ01009981">
    <property type="protein sequence ID" value="EKC49756.1"/>
    <property type="molecule type" value="Genomic_DNA"/>
</dbReference>
<dbReference type="GO" id="GO:0019563">
    <property type="term" value="P:glycerol catabolic process"/>
    <property type="evidence" value="ECO:0007669"/>
    <property type="project" value="TreeGrafter"/>
</dbReference>
<dbReference type="SUPFAM" id="SSF51351">
    <property type="entry name" value="Triosephosphate isomerase (TIM)"/>
    <property type="match status" value="1"/>
</dbReference>
<dbReference type="PROSITE" id="PS00171">
    <property type="entry name" value="TIM_1"/>
    <property type="match status" value="1"/>
</dbReference>
<dbReference type="InterPro" id="IPR000652">
    <property type="entry name" value="Triosephosphate_isomerase"/>
</dbReference>
<dbReference type="GO" id="GO:0006096">
    <property type="term" value="P:glycolytic process"/>
    <property type="evidence" value="ECO:0007669"/>
    <property type="project" value="UniProtKB-KW"/>
</dbReference>
<feature type="non-terminal residue" evidence="7">
    <location>
        <position position="205"/>
    </location>
</feature>
<reference evidence="7" key="1">
    <citation type="journal article" date="2013" name="Environ. Microbiol.">
        <title>Microbiota from the distal guts of lean and obese adolescents exhibit partial functional redundancy besides clear differences in community structure.</title>
        <authorList>
            <person name="Ferrer M."/>
            <person name="Ruiz A."/>
            <person name="Lanza F."/>
            <person name="Haange S.B."/>
            <person name="Oberbach A."/>
            <person name="Till H."/>
            <person name="Bargiela R."/>
            <person name="Campoy C."/>
            <person name="Segura M.T."/>
            <person name="Richter M."/>
            <person name="von Bergen M."/>
            <person name="Seifert J."/>
            <person name="Suarez A."/>
        </authorList>
    </citation>
    <scope>NUCLEOTIDE SEQUENCE</scope>
</reference>
<evidence type="ECO:0000256" key="2">
    <source>
        <dbReference type="ARBA" id="ARBA00011940"/>
    </source>
</evidence>
<comment type="pathway">
    <text evidence="1">Carbohydrate degradation; glycolysis; D-glyceraldehyde 3-phosphate from glycerone phosphate: step 1/1.</text>
</comment>
<name>K1SRA3_9ZZZZ</name>
<evidence type="ECO:0000256" key="3">
    <source>
        <dbReference type="ARBA" id="ARBA00022432"/>
    </source>
</evidence>
<evidence type="ECO:0000256" key="6">
    <source>
        <dbReference type="ARBA" id="ARBA00023235"/>
    </source>
</evidence>
<dbReference type="InterPro" id="IPR020861">
    <property type="entry name" value="Triosephosphate_isomerase_AS"/>
</dbReference>
<evidence type="ECO:0000256" key="4">
    <source>
        <dbReference type="ARBA" id="ARBA00022490"/>
    </source>
</evidence>
<organism evidence="7">
    <name type="scientific">human gut metagenome</name>
    <dbReference type="NCBI Taxonomy" id="408170"/>
    <lineage>
        <taxon>unclassified sequences</taxon>
        <taxon>metagenomes</taxon>
        <taxon>organismal metagenomes</taxon>
    </lineage>
</organism>
<dbReference type="InterPro" id="IPR013785">
    <property type="entry name" value="Aldolase_TIM"/>
</dbReference>
<dbReference type="GO" id="GO:0006094">
    <property type="term" value="P:gluconeogenesis"/>
    <property type="evidence" value="ECO:0007669"/>
    <property type="project" value="UniProtKB-KW"/>
</dbReference>
<dbReference type="NCBIfam" id="TIGR00419">
    <property type="entry name" value="tim"/>
    <property type="match status" value="1"/>
</dbReference>
<dbReference type="GO" id="GO:0004807">
    <property type="term" value="F:triose-phosphate isomerase activity"/>
    <property type="evidence" value="ECO:0007669"/>
    <property type="project" value="UniProtKB-EC"/>
</dbReference>
<dbReference type="AlphaFoldDB" id="K1SRA3"/>
<gene>
    <name evidence="7" type="ORF">OBE_14474</name>
</gene>
<dbReference type="HAMAP" id="MF_00147_B">
    <property type="entry name" value="TIM_B"/>
    <property type="match status" value="1"/>
</dbReference>
<dbReference type="GO" id="GO:0005829">
    <property type="term" value="C:cytosol"/>
    <property type="evidence" value="ECO:0007669"/>
    <property type="project" value="TreeGrafter"/>
</dbReference>
<evidence type="ECO:0000313" key="7">
    <source>
        <dbReference type="EMBL" id="EKC49756.1"/>
    </source>
</evidence>
<sequence length="205" mass="22414">MIMARKKIIAGNWKMNMTPSQAVELINTLKPLVANDEVDVLLCVPAIDIIPAMEAAKGSNIMIGAENMYFEEKGAFTGEISPAMLDDAGVKYVIIGHSERREYFAETDETVNKKVLKAFEHGITPIICCGETLTQREQGVTIDFIRQQIKIAFLNVTAAQAATAVIAYEPIWAIGTGKVATTEQAQEVCKAIRECIAEIYDDATA</sequence>
<proteinExistence type="inferred from homology"/>
<dbReference type="Pfam" id="PF00121">
    <property type="entry name" value="TIM"/>
    <property type="match status" value="1"/>
</dbReference>
<keyword evidence="3" id="KW-0312">Gluconeogenesis</keyword>
<accession>K1SRA3</accession>